<feature type="region of interest" description="Disordered" evidence="3">
    <location>
        <begin position="302"/>
        <end position="333"/>
    </location>
</feature>
<feature type="region of interest" description="Disordered" evidence="3">
    <location>
        <begin position="220"/>
        <end position="243"/>
    </location>
</feature>
<dbReference type="Proteomes" id="UP001205337">
    <property type="component" value="Unassembled WGS sequence"/>
</dbReference>
<feature type="compositionally biased region" description="Gly residues" evidence="3">
    <location>
        <begin position="558"/>
        <end position="590"/>
    </location>
</feature>
<dbReference type="SUPFAM" id="SSF111369">
    <property type="entry name" value="HlyD-like secretion proteins"/>
    <property type="match status" value="2"/>
</dbReference>
<organism evidence="6 7">
    <name type="scientific">Protaetiibacter mangrovi</name>
    <dbReference type="NCBI Taxonomy" id="2970926"/>
    <lineage>
        <taxon>Bacteria</taxon>
        <taxon>Bacillati</taxon>
        <taxon>Actinomycetota</taxon>
        <taxon>Actinomycetes</taxon>
        <taxon>Micrococcales</taxon>
        <taxon>Microbacteriaceae</taxon>
        <taxon>Protaetiibacter</taxon>
    </lineage>
</organism>
<dbReference type="PANTHER" id="PTHR32347">
    <property type="entry name" value="EFFLUX SYSTEM COMPONENT YKNX-RELATED"/>
    <property type="match status" value="1"/>
</dbReference>
<gene>
    <name evidence="6" type="ORF">NUH29_03015</name>
</gene>
<feature type="compositionally biased region" description="Low complexity" evidence="3">
    <location>
        <begin position="313"/>
        <end position="333"/>
    </location>
</feature>
<feature type="compositionally biased region" description="Low complexity" evidence="3">
    <location>
        <begin position="132"/>
        <end position="151"/>
    </location>
</feature>
<feature type="region of interest" description="Disordered" evidence="3">
    <location>
        <begin position="132"/>
        <end position="169"/>
    </location>
</feature>
<dbReference type="Gene3D" id="2.40.50.100">
    <property type="match status" value="2"/>
</dbReference>
<proteinExistence type="predicted"/>
<dbReference type="EMBL" id="JANTHX010000004">
    <property type="protein sequence ID" value="MCS0498519.1"/>
    <property type="molecule type" value="Genomic_DNA"/>
</dbReference>
<sequence>MVKKTKKTAGSRGWRGWFTRGRVIGAGVVTGALVLAGGGIAWANAAGTASGYRTATAESGSVDETLSLSGSLASATRRDRAFGASGTVDSVNVRVGDTVEAGAVLATIDDADLQDAVDSAESRLADAEQALADDLASQTSTSSNSSSSASSSGGGSSTPAGGGSDGSDTAALSAAVDKVVAAQQSLLTLAQTAADALADAQDSQTSAATLCQPFLDATLADPGDTGDTEAAEGAEAADDEEDTATPLTLDAVKQLLADCQAAIAGVGDAQTVVASAQAAVQAGMTDLDDAIGELRAAIAASSTSGGSAGGSSAGSATSAGSGSASGSSSSAGGSGATASAADIVADRAAIDLAQADLDVARHDLTAASLTTPIAGTVAYVGFAVGDDVSAGSTTQVATIIGDDGYTVTSTVTLAQISKVRAGQTGTAVITSSGASYAATVSSVGLVNVSETSTPAYEVEVAIDPDGDTLLNGAAVEVSVDIAAASDVLTVPLSALHVDGTTYTVQRLVDGQLTSVPVEVGAIGSESVEITSGLSAGDEVVIADLGADITSDDATTTSGLGGQGRFGSGGTFTSGGTGSFPGGAGGPPSVG</sequence>
<protein>
    <submittedName>
        <fullName evidence="6">HlyD family efflux transporter periplasmic adaptor subunit</fullName>
    </submittedName>
</protein>
<dbReference type="RefSeq" id="WP_258797468.1">
    <property type="nucleotide sequence ID" value="NZ_JANTHX010000004.1"/>
</dbReference>
<dbReference type="InterPro" id="IPR058625">
    <property type="entry name" value="MdtA-like_BSH"/>
</dbReference>
<dbReference type="InterPro" id="IPR050465">
    <property type="entry name" value="UPF0194_transport"/>
</dbReference>
<comment type="subcellular location">
    <subcellularLocation>
        <location evidence="1">Cell envelope</location>
    </subcellularLocation>
</comment>
<reference evidence="6 7" key="1">
    <citation type="submission" date="2022-08" db="EMBL/GenBank/DDBJ databases">
        <authorList>
            <person name="Li F."/>
        </authorList>
    </citation>
    <scope>NUCLEOTIDE SEQUENCE [LARGE SCALE GENOMIC DNA]</scope>
    <source>
        <strain evidence="6 7">10F1B-8-1</strain>
    </source>
</reference>
<dbReference type="PANTHER" id="PTHR32347:SF23">
    <property type="entry name" value="BLL5650 PROTEIN"/>
    <property type="match status" value="1"/>
</dbReference>
<feature type="compositionally biased region" description="Gly residues" evidence="3">
    <location>
        <begin position="152"/>
        <end position="165"/>
    </location>
</feature>
<keyword evidence="2" id="KW-0175">Coiled coil</keyword>
<accession>A0ABT1ZCU4</accession>
<dbReference type="Pfam" id="PF25917">
    <property type="entry name" value="BSH_RND"/>
    <property type="match status" value="1"/>
</dbReference>
<dbReference type="Pfam" id="PF25967">
    <property type="entry name" value="RND-MFP_C"/>
    <property type="match status" value="1"/>
</dbReference>
<keyword evidence="7" id="KW-1185">Reference proteome</keyword>
<evidence type="ECO:0000256" key="1">
    <source>
        <dbReference type="ARBA" id="ARBA00004196"/>
    </source>
</evidence>
<dbReference type="Gene3D" id="1.10.287.470">
    <property type="entry name" value="Helix hairpin bin"/>
    <property type="match status" value="1"/>
</dbReference>
<evidence type="ECO:0000256" key="2">
    <source>
        <dbReference type="ARBA" id="ARBA00023054"/>
    </source>
</evidence>
<dbReference type="Gene3D" id="2.40.30.170">
    <property type="match status" value="1"/>
</dbReference>
<evidence type="ECO:0000313" key="6">
    <source>
        <dbReference type="EMBL" id="MCS0498519.1"/>
    </source>
</evidence>
<evidence type="ECO:0000259" key="5">
    <source>
        <dbReference type="Pfam" id="PF25967"/>
    </source>
</evidence>
<comment type="caution">
    <text evidence="6">The sequence shown here is derived from an EMBL/GenBank/DDBJ whole genome shotgun (WGS) entry which is preliminary data.</text>
</comment>
<dbReference type="InterPro" id="IPR058627">
    <property type="entry name" value="MdtA-like_C"/>
</dbReference>
<feature type="domain" description="Multidrug resistance protein MdtA-like barrel-sandwich hybrid" evidence="4">
    <location>
        <begin position="85"/>
        <end position="399"/>
    </location>
</feature>
<name>A0ABT1ZCU4_9MICO</name>
<feature type="domain" description="Multidrug resistance protein MdtA-like C-terminal permuted SH3" evidence="5">
    <location>
        <begin position="486"/>
        <end position="544"/>
    </location>
</feature>
<feature type="region of interest" description="Disordered" evidence="3">
    <location>
        <begin position="551"/>
        <end position="590"/>
    </location>
</feature>
<evidence type="ECO:0000259" key="4">
    <source>
        <dbReference type="Pfam" id="PF25917"/>
    </source>
</evidence>
<evidence type="ECO:0000256" key="3">
    <source>
        <dbReference type="SAM" id="MobiDB-lite"/>
    </source>
</evidence>
<evidence type="ECO:0000313" key="7">
    <source>
        <dbReference type="Proteomes" id="UP001205337"/>
    </source>
</evidence>
<dbReference type="Gene3D" id="2.40.420.20">
    <property type="match status" value="1"/>
</dbReference>
<feature type="compositionally biased region" description="Acidic residues" evidence="3">
    <location>
        <begin position="224"/>
        <end position="243"/>
    </location>
</feature>